<gene>
    <name evidence="2" type="ORF">CYPRO_0489</name>
</gene>
<dbReference type="Pfam" id="PF23981">
    <property type="entry name" value="DUF7305"/>
    <property type="match status" value="2"/>
</dbReference>
<evidence type="ECO:0000313" key="2">
    <source>
        <dbReference type="EMBL" id="AXI99774.1"/>
    </source>
</evidence>
<reference evidence="2 3" key="1">
    <citation type="submission" date="2018-03" db="EMBL/GenBank/DDBJ databases">
        <title>Phenotypic and genomic properties of Cyclonatronum proteinivorum gen. nov., sp. nov., a haloalkaliphilic bacteroidete from soda lakes possessing Na+-translocating rhodopsin.</title>
        <authorList>
            <person name="Toshchakov S.V."/>
            <person name="Korzhenkov A."/>
            <person name="Samarov N.I."/>
            <person name="Kublanov I.V."/>
            <person name="Muntyan M.S."/>
            <person name="Sorokin D.Y."/>
        </authorList>
    </citation>
    <scope>NUCLEOTIDE SEQUENCE [LARGE SCALE GENOMIC DNA]</scope>
    <source>
        <strain evidence="2 3">Omega</strain>
    </source>
</reference>
<protein>
    <recommendedName>
        <fullName evidence="1">DUF7305 domain-containing protein</fullName>
    </recommendedName>
</protein>
<dbReference type="EMBL" id="CP027806">
    <property type="protein sequence ID" value="AXI99774.1"/>
    <property type="molecule type" value="Genomic_DNA"/>
</dbReference>
<name>A0A345UH23_9BACT</name>
<dbReference type="RefSeq" id="WP_114983111.1">
    <property type="nucleotide sequence ID" value="NZ_CP027806.1"/>
</dbReference>
<feature type="domain" description="DUF7305" evidence="1">
    <location>
        <begin position="370"/>
        <end position="416"/>
    </location>
</feature>
<dbReference type="KEGG" id="cprv:CYPRO_0489"/>
<dbReference type="AlphaFoldDB" id="A0A345UH23"/>
<evidence type="ECO:0000259" key="1">
    <source>
        <dbReference type="Pfam" id="PF23981"/>
    </source>
</evidence>
<sequence>MGNYALILVMALSFAIAIYTVNINQQVLISENQVTESFSTSQARNVAQSAAQIAVAKILNGADTQFNPASGDVILFPVDGISFEPWPELGGFYRLRIENHADTLLQLQAIGVFGNQQYPVNVSFSPSAQKASFPNIDKAVFSRNSIRMEGSARILGPAGTNTISNSGVFFAWSPRVEGSLSIGPGGLPSSVVHQTNSGGNVDGNILVLPEERDYPLPVFPDFPVGNPTGTSVHLTGIMTQTLLPSDYHGLFLNQVSLENDTHLYIQTGGQHRELFVNNLTINQGHIHILGGGSLTIYVQNSFTLTGSSTVNNNAASDVMMFYSGSGEVNVGGNTRFRGHLFAETANVRVANSGGFTGHIITGGTSVIVSGDATAISRVLYAPNAHVRFEGSGRVRGAVVANTFFMGGDTRVIYDEDWEMDPPDLDFDITEMAFQVSQWN</sequence>
<feature type="domain" description="DUF7305" evidence="1">
    <location>
        <begin position="253"/>
        <end position="364"/>
    </location>
</feature>
<accession>A0A345UH23</accession>
<dbReference type="Proteomes" id="UP000254808">
    <property type="component" value="Chromosome"/>
</dbReference>
<evidence type="ECO:0000313" key="3">
    <source>
        <dbReference type="Proteomes" id="UP000254808"/>
    </source>
</evidence>
<keyword evidence="3" id="KW-1185">Reference proteome</keyword>
<dbReference type="InterPro" id="IPR055729">
    <property type="entry name" value="DUF7305"/>
</dbReference>
<proteinExistence type="predicted"/>
<organism evidence="2 3">
    <name type="scientific">Cyclonatronum proteinivorum</name>
    <dbReference type="NCBI Taxonomy" id="1457365"/>
    <lineage>
        <taxon>Bacteria</taxon>
        <taxon>Pseudomonadati</taxon>
        <taxon>Balneolota</taxon>
        <taxon>Balneolia</taxon>
        <taxon>Balneolales</taxon>
        <taxon>Cyclonatronaceae</taxon>
        <taxon>Cyclonatronum</taxon>
    </lineage>
</organism>